<feature type="domain" description="Heterokaryon incompatibility" evidence="1">
    <location>
        <begin position="20"/>
        <end position="160"/>
    </location>
</feature>
<keyword evidence="3" id="KW-1185">Reference proteome</keyword>
<accession>A0A6A6ZCA5</accession>
<dbReference type="EMBL" id="MU006250">
    <property type="protein sequence ID" value="KAF2818650.1"/>
    <property type="molecule type" value="Genomic_DNA"/>
</dbReference>
<dbReference type="AlphaFoldDB" id="A0A6A6ZCA5"/>
<dbReference type="InterPro" id="IPR010730">
    <property type="entry name" value="HET"/>
</dbReference>
<dbReference type="Proteomes" id="UP000799424">
    <property type="component" value="Unassembled WGS sequence"/>
</dbReference>
<name>A0A6A6ZCA5_9PLEO</name>
<reference evidence="2" key="1">
    <citation type="journal article" date="2020" name="Stud. Mycol.">
        <title>101 Dothideomycetes genomes: a test case for predicting lifestyles and emergence of pathogens.</title>
        <authorList>
            <person name="Haridas S."/>
            <person name="Albert R."/>
            <person name="Binder M."/>
            <person name="Bloem J."/>
            <person name="Labutti K."/>
            <person name="Salamov A."/>
            <person name="Andreopoulos B."/>
            <person name="Baker S."/>
            <person name="Barry K."/>
            <person name="Bills G."/>
            <person name="Bluhm B."/>
            <person name="Cannon C."/>
            <person name="Castanera R."/>
            <person name="Culley D."/>
            <person name="Daum C."/>
            <person name="Ezra D."/>
            <person name="Gonzalez J."/>
            <person name="Henrissat B."/>
            <person name="Kuo A."/>
            <person name="Liang C."/>
            <person name="Lipzen A."/>
            <person name="Lutzoni F."/>
            <person name="Magnuson J."/>
            <person name="Mondo S."/>
            <person name="Nolan M."/>
            <person name="Ohm R."/>
            <person name="Pangilinan J."/>
            <person name="Park H.-J."/>
            <person name="Ramirez L."/>
            <person name="Alfaro M."/>
            <person name="Sun H."/>
            <person name="Tritt A."/>
            <person name="Yoshinaga Y."/>
            <person name="Zwiers L.-H."/>
            <person name="Turgeon B."/>
            <person name="Goodwin S."/>
            <person name="Spatafora J."/>
            <person name="Crous P."/>
            <person name="Grigoriev I."/>
        </authorList>
    </citation>
    <scope>NUCLEOTIDE SEQUENCE</scope>
    <source>
        <strain evidence="2">CBS 113818</strain>
    </source>
</reference>
<dbReference type="Pfam" id="PF06985">
    <property type="entry name" value="HET"/>
    <property type="match status" value="1"/>
</dbReference>
<organism evidence="2 3">
    <name type="scientific">Ophiobolus disseminans</name>
    <dbReference type="NCBI Taxonomy" id="1469910"/>
    <lineage>
        <taxon>Eukaryota</taxon>
        <taxon>Fungi</taxon>
        <taxon>Dikarya</taxon>
        <taxon>Ascomycota</taxon>
        <taxon>Pezizomycotina</taxon>
        <taxon>Dothideomycetes</taxon>
        <taxon>Pleosporomycetidae</taxon>
        <taxon>Pleosporales</taxon>
        <taxon>Pleosporineae</taxon>
        <taxon>Phaeosphaeriaceae</taxon>
        <taxon>Ophiobolus</taxon>
    </lineage>
</organism>
<evidence type="ECO:0000313" key="2">
    <source>
        <dbReference type="EMBL" id="KAF2818650.1"/>
    </source>
</evidence>
<sequence length="179" mass="20129">LRVIDVTQKRLILRPEGVPYLALSYVWGGGKQPHVLGLGALPIKLPLTIEDAIKVTQRLGFRCLWVDSICIDQQDTTEKGRLIEAMDSIYEGATATIIVLDSPNADSGMPRLSQCLNQQVEQREQSSVWFGDKQALSFLPSLRAELASSTWDTRAWTFQEGLLSKRRLIFTKNQVHFVC</sequence>
<gene>
    <name evidence="2" type="ORF">CC86DRAFT_244834</name>
</gene>
<protein>
    <submittedName>
        <fullName evidence="2">HET-domain-containing protein</fullName>
    </submittedName>
</protein>
<dbReference type="OrthoDB" id="5428863at2759"/>
<evidence type="ECO:0000313" key="3">
    <source>
        <dbReference type="Proteomes" id="UP000799424"/>
    </source>
</evidence>
<feature type="non-terminal residue" evidence="2">
    <location>
        <position position="179"/>
    </location>
</feature>
<evidence type="ECO:0000259" key="1">
    <source>
        <dbReference type="Pfam" id="PF06985"/>
    </source>
</evidence>
<feature type="non-terminal residue" evidence="2">
    <location>
        <position position="1"/>
    </location>
</feature>
<dbReference type="PANTHER" id="PTHR33112">
    <property type="entry name" value="DOMAIN PROTEIN, PUTATIVE-RELATED"/>
    <property type="match status" value="1"/>
</dbReference>
<proteinExistence type="predicted"/>
<dbReference type="PANTHER" id="PTHR33112:SF12">
    <property type="entry name" value="HETEROKARYON INCOMPATIBILITY DOMAIN-CONTAINING PROTEIN"/>
    <property type="match status" value="1"/>
</dbReference>